<organism evidence="1 2">
    <name type="scientific">Haemophilus parahaemolyticus HK385</name>
    <dbReference type="NCBI Taxonomy" id="1095744"/>
    <lineage>
        <taxon>Bacteria</taxon>
        <taxon>Pseudomonadati</taxon>
        <taxon>Pseudomonadota</taxon>
        <taxon>Gammaproteobacteria</taxon>
        <taxon>Pasteurellales</taxon>
        <taxon>Pasteurellaceae</taxon>
        <taxon>Haemophilus</taxon>
    </lineage>
</organism>
<comment type="caution">
    <text evidence="1">The sequence shown here is derived from an EMBL/GenBank/DDBJ whole genome shotgun (WGS) entry which is preliminary data.</text>
</comment>
<reference evidence="1 2" key="1">
    <citation type="submission" date="2012-02" db="EMBL/GenBank/DDBJ databases">
        <authorList>
            <person name="Harkins D.M."/>
            <person name="Madupu R."/>
            <person name="Durkin A.S."/>
            <person name="Torralba M."/>
            <person name="Methe B."/>
            <person name="Sutton G.G."/>
            <person name="Nelson K.E."/>
        </authorList>
    </citation>
    <scope>NUCLEOTIDE SEQUENCE [LARGE SCALE GENOMIC DNA]</scope>
    <source>
        <strain evidence="1 2">HK385</strain>
    </source>
</reference>
<name>A0ABP2P4M9_HAEPH</name>
<evidence type="ECO:0000313" key="2">
    <source>
        <dbReference type="Proteomes" id="UP000003016"/>
    </source>
</evidence>
<dbReference type="Proteomes" id="UP000003016">
    <property type="component" value="Unassembled WGS sequence"/>
</dbReference>
<evidence type="ECO:0008006" key="3">
    <source>
        <dbReference type="Google" id="ProtNLM"/>
    </source>
</evidence>
<dbReference type="RefSeq" id="WP_005705832.1">
    <property type="nucleotide sequence ID" value="NZ_AJSW01000008.1"/>
</dbReference>
<proteinExistence type="predicted"/>
<evidence type="ECO:0000313" key="1">
    <source>
        <dbReference type="EMBL" id="EIJ72982.1"/>
    </source>
</evidence>
<keyword evidence="2" id="KW-1185">Reference proteome</keyword>
<sequence>MIVTTEEDELSLRTGRYYGMATCEALIISDAWRTVHFHKIRIENAFRKVRKRDEYGQ</sequence>
<dbReference type="GeneID" id="78223234"/>
<dbReference type="EMBL" id="AJSW01000008">
    <property type="protein sequence ID" value="EIJ72982.1"/>
    <property type="molecule type" value="Genomic_DNA"/>
</dbReference>
<accession>A0ABP2P4M9</accession>
<protein>
    <recommendedName>
        <fullName evidence="3">Transposase IS4-like domain-containing protein</fullName>
    </recommendedName>
</protein>
<gene>
    <name evidence="1" type="ORF">HMPREF1050_0224</name>
</gene>